<dbReference type="InterPro" id="IPR011991">
    <property type="entry name" value="ArsR-like_HTH"/>
</dbReference>
<dbReference type="InterPro" id="IPR036388">
    <property type="entry name" value="WH-like_DNA-bd_sf"/>
</dbReference>
<evidence type="ECO:0000259" key="1">
    <source>
        <dbReference type="Pfam" id="PF01909"/>
    </source>
</evidence>
<dbReference type="CDD" id="cd00090">
    <property type="entry name" value="HTH_ARSR"/>
    <property type="match status" value="1"/>
</dbReference>
<dbReference type="InterPro" id="IPR002934">
    <property type="entry name" value="Polymerase_NTP_transf_dom"/>
</dbReference>
<feature type="domain" description="Polymerase nucleotidyl transferase" evidence="1">
    <location>
        <begin position="91"/>
        <end position="165"/>
    </location>
</feature>
<evidence type="ECO:0000313" key="2">
    <source>
        <dbReference type="EMBL" id="OGC34166.1"/>
    </source>
</evidence>
<dbReference type="Proteomes" id="UP000177309">
    <property type="component" value="Unassembled WGS sequence"/>
</dbReference>
<dbReference type="GO" id="GO:0016779">
    <property type="term" value="F:nucleotidyltransferase activity"/>
    <property type="evidence" value="ECO:0007669"/>
    <property type="project" value="InterPro"/>
</dbReference>
<accession>A0A1F4TNA9</accession>
<reference evidence="2 3" key="1">
    <citation type="journal article" date="2016" name="Nat. Commun.">
        <title>Thousands of microbial genomes shed light on interconnected biogeochemical processes in an aquifer system.</title>
        <authorList>
            <person name="Anantharaman K."/>
            <person name="Brown C.T."/>
            <person name="Hug L.A."/>
            <person name="Sharon I."/>
            <person name="Castelle C.J."/>
            <person name="Probst A.J."/>
            <person name="Thomas B.C."/>
            <person name="Singh A."/>
            <person name="Wilkins M.J."/>
            <person name="Karaoz U."/>
            <person name="Brodie E.L."/>
            <person name="Williams K.H."/>
            <person name="Hubbard S.S."/>
            <person name="Banfield J.F."/>
        </authorList>
    </citation>
    <scope>NUCLEOTIDE SEQUENCE [LARGE SCALE GENOMIC DNA]</scope>
</reference>
<dbReference type="SUPFAM" id="SSF46785">
    <property type="entry name" value="Winged helix' DNA-binding domain"/>
    <property type="match status" value="1"/>
</dbReference>
<dbReference type="AlphaFoldDB" id="A0A1F4TNA9"/>
<gene>
    <name evidence="2" type="ORF">A2462_08055</name>
</gene>
<sequence length="180" mass="21185">MISFKSKITKKVLDYFFLNREAEHYINELAKLLDLDPKNLHSKLEELEKEGLFKSEFRGKERYFSLAQNFPLLDHYRQIFLKTFGLEHGLRELIKKIPGVKKAYIFGSYASDKMDSSSDIDILVVGGHSILALQKEINKLQKTTGREFNVINMDEREFKEKKKTDQFMKNIFNEKIVELL</sequence>
<evidence type="ECO:0000313" key="3">
    <source>
        <dbReference type="Proteomes" id="UP000177309"/>
    </source>
</evidence>
<dbReference type="Pfam" id="PF01909">
    <property type="entry name" value="NTP_transf_2"/>
    <property type="match status" value="1"/>
</dbReference>
<proteinExistence type="predicted"/>
<dbReference type="Gene3D" id="3.30.460.10">
    <property type="entry name" value="Beta Polymerase, domain 2"/>
    <property type="match status" value="1"/>
</dbReference>
<dbReference type="Gene3D" id="1.10.10.10">
    <property type="entry name" value="Winged helix-like DNA-binding domain superfamily/Winged helix DNA-binding domain"/>
    <property type="match status" value="1"/>
</dbReference>
<organism evidence="2 3">
    <name type="scientific">candidate division WOR-1 bacterium RIFOXYC2_FULL_41_25</name>
    <dbReference type="NCBI Taxonomy" id="1802586"/>
    <lineage>
        <taxon>Bacteria</taxon>
        <taxon>Bacillati</taxon>
        <taxon>Saganbacteria</taxon>
    </lineage>
</organism>
<comment type="caution">
    <text evidence="2">The sequence shown here is derived from an EMBL/GenBank/DDBJ whole genome shotgun (WGS) entry which is preliminary data.</text>
</comment>
<dbReference type="InterPro" id="IPR043519">
    <property type="entry name" value="NT_sf"/>
</dbReference>
<name>A0A1F4TNA9_UNCSA</name>
<dbReference type="CDD" id="cd05403">
    <property type="entry name" value="NT_KNTase_like"/>
    <property type="match status" value="1"/>
</dbReference>
<dbReference type="SUPFAM" id="SSF81301">
    <property type="entry name" value="Nucleotidyltransferase"/>
    <property type="match status" value="1"/>
</dbReference>
<dbReference type="EMBL" id="MEUI01000021">
    <property type="protein sequence ID" value="OGC34166.1"/>
    <property type="molecule type" value="Genomic_DNA"/>
</dbReference>
<dbReference type="InterPro" id="IPR036390">
    <property type="entry name" value="WH_DNA-bd_sf"/>
</dbReference>
<protein>
    <recommendedName>
        <fullName evidence="1">Polymerase nucleotidyl transferase domain-containing protein</fullName>
    </recommendedName>
</protein>